<evidence type="ECO:0000256" key="1">
    <source>
        <dbReference type="SAM" id="SignalP"/>
    </source>
</evidence>
<gene>
    <name evidence="3" type="ORF">SFSGTM_29570</name>
</gene>
<protein>
    <recommendedName>
        <fullName evidence="2">Tle cognate immunity protein 4 C-terminal domain-containing protein</fullName>
    </recommendedName>
</protein>
<accession>A0A809RJY5</accession>
<dbReference type="KEGG" id="sniv:SFSGTM_29570"/>
<dbReference type="Proteomes" id="UP000463939">
    <property type="component" value="Chromosome"/>
</dbReference>
<keyword evidence="4" id="KW-1185">Reference proteome</keyword>
<name>A0A809RJY5_9PROT</name>
<evidence type="ECO:0000313" key="3">
    <source>
        <dbReference type="EMBL" id="BBP02249.1"/>
    </source>
</evidence>
<reference evidence="4" key="1">
    <citation type="submission" date="2019-11" db="EMBL/GenBank/DDBJ databases">
        <title>Isolation and characterization of a novel species in the genus Sulfuriferula.</title>
        <authorList>
            <person name="Mochizuki J."/>
            <person name="Kojima H."/>
            <person name="Fukui M."/>
        </authorList>
    </citation>
    <scope>NUCLEOTIDE SEQUENCE [LARGE SCALE GENOMIC DNA]</scope>
    <source>
        <strain evidence="4">SGTM</strain>
    </source>
</reference>
<proteinExistence type="predicted"/>
<dbReference type="Pfam" id="PF18426">
    <property type="entry name" value="Tli4_C"/>
    <property type="match status" value="1"/>
</dbReference>
<feature type="signal peptide" evidence="1">
    <location>
        <begin position="1"/>
        <end position="22"/>
    </location>
</feature>
<organism evidence="3 4">
    <name type="scientific">Sulfuriferula nivalis</name>
    <dbReference type="NCBI Taxonomy" id="2675298"/>
    <lineage>
        <taxon>Bacteria</taxon>
        <taxon>Pseudomonadati</taxon>
        <taxon>Pseudomonadota</taxon>
        <taxon>Betaproteobacteria</taxon>
        <taxon>Nitrosomonadales</taxon>
        <taxon>Sulfuricellaceae</taxon>
        <taxon>Sulfuriferula</taxon>
    </lineage>
</organism>
<keyword evidence="1" id="KW-0732">Signal</keyword>
<dbReference type="EMBL" id="AP021881">
    <property type="protein sequence ID" value="BBP02249.1"/>
    <property type="molecule type" value="Genomic_DNA"/>
</dbReference>
<dbReference type="PROSITE" id="PS51257">
    <property type="entry name" value="PROKAR_LIPOPROTEIN"/>
    <property type="match status" value="1"/>
</dbReference>
<feature type="chain" id="PRO_5032656932" description="Tle cognate immunity protein 4 C-terminal domain-containing protein" evidence="1">
    <location>
        <begin position="23"/>
        <end position="337"/>
    </location>
</feature>
<feature type="domain" description="Tle cognate immunity protein 4 C-terminal" evidence="2">
    <location>
        <begin position="195"/>
        <end position="236"/>
    </location>
</feature>
<dbReference type="AlphaFoldDB" id="A0A809RJY5"/>
<evidence type="ECO:0000313" key="4">
    <source>
        <dbReference type="Proteomes" id="UP000463939"/>
    </source>
</evidence>
<sequence length="337" mass="37691">MMNRLLLGLMLSMTLLSAGCHAEPAKQTQAATTTDWKTECVGRYQVAVPGNMEVALTIPEKLFKPNDVVNEYRFNDGGVASFSGISTEYGGAFVTKPLNKEKYIDLKSEISDQLKQRKEELIQQGENKSADSITVQSFNSRFSKNFSWISKSGAMIFVQDNDGRIFEQFGIKENQTGEEIVRAFLTHFHPRALFEIPKQPGVCFPYGFIADDGKAPRNVAVTMRLVDHPDVEVFFKDSSYPLTAVESQTPKQIIETFWEFGNRQVIKQAKMDWRGYRSIKIDNRDGTGLFVTLTRYDHSTYHGDEAMAMGAPADGSTDYGYVAVVKGDSKAQEAPPT</sequence>
<dbReference type="RefSeq" id="WP_162085910.1">
    <property type="nucleotide sequence ID" value="NZ_AP021881.1"/>
</dbReference>
<evidence type="ECO:0000259" key="2">
    <source>
        <dbReference type="Pfam" id="PF18426"/>
    </source>
</evidence>
<dbReference type="InterPro" id="IPR041290">
    <property type="entry name" value="Tli4_C"/>
</dbReference>